<dbReference type="OrthoDB" id="2269034at2759"/>
<dbReference type="Pfam" id="PF12937">
    <property type="entry name" value="F-box-like"/>
    <property type="match status" value="1"/>
</dbReference>
<gene>
    <name evidence="2" type="ORF">CPB83DRAFT_587497</name>
</gene>
<dbReference type="AlphaFoldDB" id="A0A9P6EPC3"/>
<keyword evidence="3" id="KW-1185">Reference proteome</keyword>
<dbReference type="Proteomes" id="UP000807306">
    <property type="component" value="Unassembled WGS sequence"/>
</dbReference>
<proteinExistence type="predicted"/>
<comment type="caution">
    <text evidence="2">The sequence shown here is derived from an EMBL/GenBank/DDBJ whole genome shotgun (WGS) entry which is preliminary data.</text>
</comment>
<dbReference type="SUPFAM" id="SSF52047">
    <property type="entry name" value="RNI-like"/>
    <property type="match status" value="1"/>
</dbReference>
<dbReference type="Gene3D" id="1.20.1280.50">
    <property type="match status" value="1"/>
</dbReference>
<name>A0A9P6EPC3_9AGAR</name>
<dbReference type="InterPro" id="IPR032675">
    <property type="entry name" value="LRR_dom_sf"/>
</dbReference>
<organism evidence="2 3">
    <name type="scientific">Crepidotus variabilis</name>
    <dbReference type="NCBI Taxonomy" id="179855"/>
    <lineage>
        <taxon>Eukaryota</taxon>
        <taxon>Fungi</taxon>
        <taxon>Dikarya</taxon>
        <taxon>Basidiomycota</taxon>
        <taxon>Agaricomycotina</taxon>
        <taxon>Agaricomycetes</taxon>
        <taxon>Agaricomycetidae</taxon>
        <taxon>Agaricales</taxon>
        <taxon>Agaricineae</taxon>
        <taxon>Crepidotaceae</taxon>
        <taxon>Crepidotus</taxon>
    </lineage>
</organism>
<accession>A0A9P6EPC3</accession>
<protein>
    <recommendedName>
        <fullName evidence="1">F-box domain-containing protein</fullName>
    </recommendedName>
</protein>
<dbReference type="EMBL" id="MU157830">
    <property type="protein sequence ID" value="KAF9532920.1"/>
    <property type="molecule type" value="Genomic_DNA"/>
</dbReference>
<evidence type="ECO:0000313" key="3">
    <source>
        <dbReference type="Proteomes" id="UP000807306"/>
    </source>
</evidence>
<sequence length="536" mass="60919">MSTTCPLCVYHLEHLDKSEKETCVSPGASECQHSRSQPCDLCCRFAEGEQRIQEAKAALLRALDDQRELGSELNERNDLLLGKLPVELACRIFQLSVPPSLTLAEFREQLTVNSKLNFTSPKGLLKLGAICRSWRRVAWSHPQLWSDIFICSTPKIMSPSHITFIEEWIHRSGELPLNIFTELKDQFTENTYLINTLINTLGTVAHRWALFYAFSSLPAVYGEQLALQFRRATNVQGFALQTANQWGRDAWGVGFAGRGDNLKFLYLSGHQQDVTLKCRNLTHFVGEYRTIGECVNVLRNAPQILDCTIKSTLDHDDRPASLIHSIKSLNLCGSPDILQYLELPSLTGLVLSELPKSDSFSDVVLPFIVRSGCQLEAFTISRQTDIIDDYSEFFRLNPSLKYLELQPHYDCEWALSRLGELLSPHVNSSDQILPNLRSLTYVWTEIPSHIPWPTIHAVVQPMSSQPNVVWRPLTEIHFVMGRMLKKPEEFLHLDDLERIQELASQGINFRISAAKPAIDVIQACREYQRRLQESGE</sequence>
<dbReference type="InterPro" id="IPR001810">
    <property type="entry name" value="F-box_dom"/>
</dbReference>
<reference evidence="2" key="1">
    <citation type="submission" date="2020-11" db="EMBL/GenBank/DDBJ databases">
        <authorList>
            <consortium name="DOE Joint Genome Institute"/>
            <person name="Ahrendt S."/>
            <person name="Riley R."/>
            <person name="Andreopoulos W."/>
            <person name="Labutti K."/>
            <person name="Pangilinan J."/>
            <person name="Ruiz-Duenas F.J."/>
            <person name="Barrasa J.M."/>
            <person name="Sanchez-Garcia M."/>
            <person name="Camarero S."/>
            <person name="Miyauchi S."/>
            <person name="Serrano A."/>
            <person name="Linde D."/>
            <person name="Babiker R."/>
            <person name="Drula E."/>
            <person name="Ayuso-Fernandez I."/>
            <person name="Pacheco R."/>
            <person name="Padilla G."/>
            <person name="Ferreira P."/>
            <person name="Barriuso J."/>
            <person name="Kellner H."/>
            <person name="Castanera R."/>
            <person name="Alfaro M."/>
            <person name="Ramirez L."/>
            <person name="Pisabarro A.G."/>
            <person name="Kuo A."/>
            <person name="Tritt A."/>
            <person name="Lipzen A."/>
            <person name="He G."/>
            <person name="Yan M."/>
            <person name="Ng V."/>
            <person name="Cullen D."/>
            <person name="Martin F."/>
            <person name="Rosso M.-N."/>
            <person name="Henrissat B."/>
            <person name="Hibbett D."/>
            <person name="Martinez A.T."/>
            <person name="Grigoriev I.V."/>
        </authorList>
    </citation>
    <scope>NUCLEOTIDE SEQUENCE</scope>
    <source>
        <strain evidence="2">CBS 506.95</strain>
    </source>
</reference>
<feature type="domain" description="F-box" evidence="1">
    <location>
        <begin position="82"/>
        <end position="150"/>
    </location>
</feature>
<dbReference type="Gene3D" id="3.80.10.10">
    <property type="entry name" value="Ribonuclease Inhibitor"/>
    <property type="match status" value="1"/>
</dbReference>
<evidence type="ECO:0000259" key="1">
    <source>
        <dbReference type="Pfam" id="PF12937"/>
    </source>
</evidence>
<evidence type="ECO:0000313" key="2">
    <source>
        <dbReference type="EMBL" id="KAF9532920.1"/>
    </source>
</evidence>